<proteinExistence type="predicted"/>
<dbReference type="AlphaFoldDB" id="A0A0F8ZGX2"/>
<feature type="non-terminal residue" evidence="1">
    <location>
        <position position="1"/>
    </location>
</feature>
<name>A0A0F8ZGX2_9ZZZZ</name>
<reference evidence="1" key="1">
    <citation type="journal article" date="2015" name="Nature">
        <title>Complex archaea that bridge the gap between prokaryotes and eukaryotes.</title>
        <authorList>
            <person name="Spang A."/>
            <person name="Saw J.H."/>
            <person name="Jorgensen S.L."/>
            <person name="Zaremba-Niedzwiedzka K."/>
            <person name="Martijn J."/>
            <person name="Lind A.E."/>
            <person name="van Eijk R."/>
            <person name="Schleper C."/>
            <person name="Guy L."/>
            <person name="Ettema T.J."/>
        </authorList>
    </citation>
    <scope>NUCLEOTIDE SEQUENCE</scope>
</reference>
<sequence length="250" mass="28721">IKLQGYMPRINSDMKLFEISPIPPERFTPQPSLKGLRKLEKHPGEKAEKIGAGNYASAWSTKTEPGTVRKVVTDISDPTNDAYFQYVRMITKNERLSKNPYFPKIYDVQVVKDKLFDLPTYSYYVDMERLHSMSTLNDEEALTIGRNLIDGFDSWRNQTHEGTKMYSNPAKALVGYIMRMVSPRFLAKGNRLLDNIKDPNLKQALMFIKSVLRQNDRFFTDVHNENIMVRRGRHAPQLVFTDPLGGGTLS</sequence>
<organism evidence="1">
    <name type="scientific">marine sediment metagenome</name>
    <dbReference type="NCBI Taxonomy" id="412755"/>
    <lineage>
        <taxon>unclassified sequences</taxon>
        <taxon>metagenomes</taxon>
        <taxon>ecological metagenomes</taxon>
    </lineage>
</organism>
<dbReference type="EMBL" id="LAZR01060430">
    <property type="protein sequence ID" value="KKK65684.1"/>
    <property type="molecule type" value="Genomic_DNA"/>
</dbReference>
<evidence type="ECO:0008006" key="2">
    <source>
        <dbReference type="Google" id="ProtNLM"/>
    </source>
</evidence>
<evidence type="ECO:0000313" key="1">
    <source>
        <dbReference type="EMBL" id="KKK65684.1"/>
    </source>
</evidence>
<accession>A0A0F8ZGX2</accession>
<protein>
    <recommendedName>
        <fullName evidence="2">Protein kinase domain-containing protein</fullName>
    </recommendedName>
</protein>
<comment type="caution">
    <text evidence="1">The sequence shown here is derived from an EMBL/GenBank/DDBJ whole genome shotgun (WGS) entry which is preliminary data.</text>
</comment>
<gene>
    <name evidence="1" type="ORF">LCGC14_2971680</name>
</gene>